<dbReference type="EMBL" id="KU686193">
    <property type="protein sequence ID" value="AOV57543.1"/>
    <property type="molecule type" value="Genomic_DNA"/>
</dbReference>
<dbReference type="EMBL" id="KU686194">
    <property type="protein sequence ID" value="AOV57793.1"/>
    <property type="molecule type" value="Genomic_DNA"/>
</dbReference>
<dbReference type="RefSeq" id="YP_007672970.1">
    <property type="nucleotide sequence ID" value="NC_020837.1"/>
</dbReference>
<keyword evidence="7" id="KW-1185">Reference proteome</keyword>
<evidence type="ECO:0000313" key="9">
    <source>
        <dbReference type="Proteomes" id="UP000241265"/>
    </source>
</evidence>
<dbReference type="EMBL" id="KU686196">
    <property type="protein sequence ID" value="AOV58293.1"/>
    <property type="molecule type" value="Genomic_DNA"/>
</dbReference>
<proteinExistence type="predicted"/>
<dbReference type="Proteomes" id="UP000240287">
    <property type="component" value="Genome"/>
</dbReference>
<dbReference type="Proteomes" id="UP000203521">
    <property type="component" value="Segment"/>
</dbReference>
<evidence type="ECO:0000313" key="5">
    <source>
        <dbReference type="EMBL" id="AOV58043.1"/>
    </source>
</evidence>
<dbReference type="KEGG" id="vg:15009468"/>
<dbReference type="Proteomes" id="UP000241591">
    <property type="component" value="Segment"/>
</dbReference>
<dbReference type="EMBL" id="KU686192">
    <property type="protein sequence ID" value="AOV57293.1"/>
    <property type="molecule type" value="Genomic_DNA"/>
</dbReference>
<evidence type="ECO:0000313" key="4">
    <source>
        <dbReference type="EMBL" id="AOV57793.1"/>
    </source>
</evidence>
<reference evidence="1 7" key="1">
    <citation type="submission" date="2010-11" db="EMBL/GenBank/DDBJ databases">
        <title>The Genome Sequence of Synechococcus phage S-CAM1 0208SB26.</title>
        <authorList>
            <consortium name="The Broad Institute Genome Sequencing Platform"/>
            <person name="Henn M.R."/>
            <person name="Martiny J."/>
            <person name="Weihe C."/>
            <person name="Levin J."/>
            <person name="Malboeuf C."/>
            <person name="Casali M."/>
            <person name="Russ C."/>
            <person name="Lennon N."/>
            <person name="Chapman S.B."/>
            <person name="Erlich R."/>
            <person name="Young S.K."/>
            <person name="Yandava C."/>
            <person name="Zeng Q."/>
            <person name="Alvarado L."/>
            <person name="Anderson S."/>
            <person name="Berlin A."/>
            <person name="Chen Z."/>
            <person name="Freedman E."/>
            <person name="Gellesch M."/>
            <person name="Goldberg J."/>
            <person name="Green L."/>
            <person name="Griggs A."/>
            <person name="Gujja S."/>
            <person name="Heilman E.R."/>
            <person name="Heiman D."/>
            <person name="Hollinger A."/>
            <person name="Howarth C."/>
            <person name="Larson L."/>
            <person name="Mehta T."/>
            <person name="Pearson M."/>
            <person name="Roberts A."/>
            <person name="Ryan E."/>
            <person name="Saif S."/>
            <person name="Shea T."/>
            <person name="Shenoy N."/>
            <person name="Sisk P."/>
            <person name="Stolte C."/>
            <person name="Sykes S."/>
            <person name="White J."/>
            <person name="Haas B."/>
            <person name="Nusbaum C."/>
            <person name="Birren B."/>
        </authorList>
    </citation>
    <scope>NUCLEOTIDE SEQUENCE [LARGE SCALE GENOMIC DNA]</scope>
    <source>
        <strain evidence="1 7">S-CAM1</strain>
    </source>
</reference>
<organism evidence="1 7">
    <name type="scientific">Synechococcus phage S-CAM1</name>
    <dbReference type="NCBI Taxonomy" id="754037"/>
    <lineage>
        <taxon>Viruses</taxon>
        <taxon>Duplodnaviria</taxon>
        <taxon>Heunggongvirae</taxon>
        <taxon>Uroviricota</taxon>
        <taxon>Caudoviricetes</taxon>
        <taxon>Pantevenvirales</taxon>
        <taxon>Kyanoviridae</taxon>
        <taxon>Anaposvirus</taxon>
        <taxon>Anaposvirus socalone</taxon>
    </lineage>
</organism>
<accession>M4QIM9</accession>
<gene>
    <name evidence="4" type="ORF">C030809_038</name>
    <name evidence="6" type="ORF">C290910_038</name>
    <name evidence="3" type="ORF">N170310_038</name>
    <name evidence="2" type="ORF">N330309_038</name>
    <name evidence="5" type="ORF">S170810_038</name>
    <name evidence="1" type="ORF">SXBG_00055</name>
</gene>
<dbReference type="EMBL" id="HQ634177">
    <property type="protein sequence ID" value="AGH26792.1"/>
    <property type="molecule type" value="Genomic_DNA"/>
</dbReference>
<dbReference type="GeneID" id="15009468"/>
<dbReference type="Proteomes" id="UP000241265">
    <property type="component" value="Genome"/>
</dbReference>
<evidence type="ECO:0000313" key="3">
    <source>
        <dbReference type="EMBL" id="AOV57543.1"/>
    </source>
</evidence>
<evidence type="ECO:0000313" key="6">
    <source>
        <dbReference type="EMBL" id="AOV58293.1"/>
    </source>
</evidence>
<name>M4QIM9_9CAUD</name>
<dbReference type="Proteomes" id="UP000241494">
    <property type="component" value="Segment"/>
</dbReference>
<reference evidence="8 9" key="2">
    <citation type="journal article" date="2016" name="Virology">
        <title>The genomic content and context of auxiliary metabolic genes in marine cyanomyoviruses.</title>
        <authorList>
            <person name="Crummett L.T."/>
            <person name="Puxty R.J."/>
            <person name="Weihe C."/>
            <person name="Marston M.F."/>
            <person name="Martiny J.B."/>
        </authorList>
    </citation>
    <scope>NUCLEOTIDE SEQUENCE [LARGE SCALE GENOMIC DNA]</scope>
    <source>
        <strain evidence="2">0309SB33</strain>
        <strain evidence="3">0310NB17</strain>
        <strain evidence="4">0809CC03</strain>
        <strain evidence="5">0810SB17</strain>
        <strain evidence="6">0910CC29</strain>
    </source>
</reference>
<evidence type="ECO:0000313" key="8">
    <source>
        <dbReference type="Proteomes" id="UP000240287"/>
    </source>
</evidence>
<dbReference type="EMBL" id="KU686195">
    <property type="protein sequence ID" value="AOV58043.1"/>
    <property type="molecule type" value="Genomic_DNA"/>
</dbReference>
<protein>
    <submittedName>
        <fullName evidence="1">Uncharacterized protein</fullName>
    </submittedName>
</protein>
<dbReference type="Proteomes" id="UP000241610">
    <property type="component" value="Segment"/>
</dbReference>
<evidence type="ECO:0000313" key="1">
    <source>
        <dbReference type="EMBL" id="AGH26792.1"/>
    </source>
</evidence>
<sequence>MTKHDLLIDSINIKLHEVFNMGRTLDDSDWDDDAASQISQHILDIVDEYQQQRRTNSYGQWRASD</sequence>
<evidence type="ECO:0000313" key="7">
    <source>
        <dbReference type="Proteomes" id="UP000203521"/>
    </source>
</evidence>
<evidence type="ECO:0000313" key="2">
    <source>
        <dbReference type="EMBL" id="AOV57293.1"/>
    </source>
</evidence>